<reference evidence="3 4" key="1">
    <citation type="submission" date="2017-10" db="EMBL/GenBank/DDBJ databases">
        <title>Comparative genomics in systemic dimorphic fungi from Ajellomycetaceae.</title>
        <authorList>
            <person name="Munoz J.F."/>
            <person name="Mcewen J.G."/>
            <person name="Clay O.K."/>
            <person name="Cuomo C.A."/>
        </authorList>
    </citation>
    <scope>NUCLEOTIDE SEQUENCE [LARGE SCALE GENOMIC DNA]</scope>
    <source>
        <strain evidence="3 4">UAMH7299</strain>
    </source>
</reference>
<protein>
    <recommendedName>
        <fullName evidence="5">Mcm2 3 5 family protein</fullName>
    </recommendedName>
</protein>
<keyword evidence="2" id="KW-1133">Transmembrane helix</keyword>
<dbReference type="AlphaFoldDB" id="A0A2B7XX82"/>
<feature type="transmembrane region" description="Helical" evidence="2">
    <location>
        <begin position="732"/>
        <end position="754"/>
    </location>
</feature>
<feature type="region of interest" description="Disordered" evidence="1">
    <location>
        <begin position="1"/>
        <end position="20"/>
    </location>
</feature>
<name>A0A2B7XX82_POLH7</name>
<evidence type="ECO:0000256" key="2">
    <source>
        <dbReference type="SAM" id="Phobius"/>
    </source>
</evidence>
<keyword evidence="2" id="KW-0812">Transmembrane</keyword>
<evidence type="ECO:0000313" key="4">
    <source>
        <dbReference type="Proteomes" id="UP000224634"/>
    </source>
</evidence>
<feature type="transmembrane region" description="Helical" evidence="2">
    <location>
        <begin position="200"/>
        <end position="225"/>
    </location>
</feature>
<dbReference type="OrthoDB" id="4721035at2759"/>
<accession>A0A2B7XX82</accession>
<proteinExistence type="predicted"/>
<dbReference type="EMBL" id="PDNA01000108">
    <property type="protein sequence ID" value="PGH13097.1"/>
    <property type="molecule type" value="Genomic_DNA"/>
</dbReference>
<evidence type="ECO:0008006" key="5">
    <source>
        <dbReference type="Google" id="ProtNLM"/>
    </source>
</evidence>
<comment type="caution">
    <text evidence="3">The sequence shown here is derived from an EMBL/GenBank/DDBJ whole genome shotgun (WGS) entry which is preliminary data.</text>
</comment>
<dbReference type="Proteomes" id="UP000224634">
    <property type="component" value="Unassembled WGS sequence"/>
</dbReference>
<sequence>MATDRDDDFPYQSGQNTQTRLPVYTRHPYQRVPSDPHLDITDMNRGTTFDAPQSDSFGLGISNNPRESQYAAYNPENTNNLGEFDSDIELRSRYYLEPNSSSPSRAEAMGASPEITFTPPYIERKAVGTGISTANRSDNVNCQSRRSLKQPRTSWLTVSFLLLAFYSTALSGVYLVVAFIKPRFGTRIGKDALSPANASLISAFLAKTVELSFVTVFVAFLGQVLSRRAIARMSKGVTIAEMSMRAWIMQPGTLITHWHTLRYAGLTFIGMVSLSATIMALLYTTAADALVSPKLAFPKPEPLNLFGRVATKFANPVYLARECLTPITKAIDPTDGQSTCMQIAHVGQAYHNYQQYIAAWASTAKAGNASSQLSGREPPGGTWYDNTTVTGSWIHQQDVSELSKKYGRLVVNVTAAMPHAGVFASSRDPINAIRQPDDFIGSQGEFTIVASVPSPVINVLCVGMSKDEISPLVYDTWPNAHLNTTTWGRNQTGVPPFPSWLNSTVVDDIFGFGQERGQRPPVFSKLPLGYNTLTNVTNLPPANAMYLLGTADVQYTKNPEYVMCALKAGLTSSCSTHYHASDNGGQLNTVCEDPNDDMAYRNVAPDVDTILWEPDWRHIGDTWSSAVNLGSGILDTYASNARLLMQLVPTFDEKTQTASLDPKSPSIAEALAVMAGSTLLMSSENTPFVPGWNYTGARVDENQILNVPVSQHYKATIQISDYISGGDQTWQAVFYVVLVVVFLTNLFCLVYMYFGIWGAQITDFTEPQNTFTLALNSHPSTRVLGACGRGPEGPELDERWVVRMEEQNEHYYITSRAEEMEMLGKAYPYADDSAGTSPHPEPPSSPAVGEYRKLSENRNSLVLLS</sequence>
<feature type="transmembrane region" description="Helical" evidence="2">
    <location>
        <begin position="263"/>
        <end position="283"/>
    </location>
</feature>
<dbReference type="STRING" id="1447883.A0A2B7XX82"/>
<feature type="transmembrane region" description="Helical" evidence="2">
    <location>
        <begin position="155"/>
        <end position="180"/>
    </location>
</feature>
<evidence type="ECO:0000313" key="3">
    <source>
        <dbReference type="EMBL" id="PGH13097.1"/>
    </source>
</evidence>
<evidence type="ECO:0000256" key="1">
    <source>
        <dbReference type="SAM" id="MobiDB-lite"/>
    </source>
</evidence>
<organism evidence="3 4">
    <name type="scientific">Polytolypa hystricis (strain UAMH7299)</name>
    <dbReference type="NCBI Taxonomy" id="1447883"/>
    <lineage>
        <taxon>Eukaryota</taxon>
        <taxon>Fungi</taxon>
        <taxon>Dikarya</taxon>
        <taxon>Ascomycota</taxon>
        <taxon>Pezizomycotina</taxon>
        <taxon>Eurotiomycetes</taxon>
        <taxon>Eurotiomycetidae</taxon>
        <taxon>Onygenales</taxon>
        <taxon>Onygenales incertae sedis</taxon>
        <taxon>Polytolypa</taxon>
    </lineage>
</organism>
<feature type="region of interest" description="Disordered" evidence="1">
    <location>
        <begin position="828"/>
        <end position="852"/>
    </location>
</feature>
<keyword evidence="2" id="KW-0472">Membrane</keyword>
<keyword evidence="4" id="KW-1185">Reference proteome</keyword>
<gene>
    <name evidence="3" type="ORF">AJ80_06469</name>
</gene>